<gene>
    <name evidence="2" type="ORF">G8O30_08995</name>
    <name evidence="3" type="ORF">G8O30_15965</name>
</gene>
<dbReference type="KEGG" id="mcui:G8O30_15965"/>
<organism evidence="3 4">
    <name type="scientific">Mangrovibacillus cuniculi</name>
    <dbReference type="NCBI Taxonomy" id="2593652"/>
    <lineage>
        <taxon>Bacteria</taxon>
        <taxon>Bacillati</taxon>
        <taxon>Bacillota</taxon>
        <taxon>Bacilli</taxon>
        <taxon>Bacillales</taxon>
        <taxon>Bacillaceae</taxon>
        <taxon>Mangrovibacillus</taxon>
    </lineage>
</organism>
<keyword evidence="1" id="KW-1133">Transmembrane helix</keyword>
<evidence type="ECO:0000313" key="2">
    <source>
        <dbReference type="EMBL" id="QPC47092.1"/>
    </source>
</evidence>
<reference evidence="3 4" key="1">
    <citation type="submission" date="2019-07" db="EMBL/GenBank/DDBJ databases">
        <title>Genome sequence of 2 isolates from Red Sea Mangroves.</title>
        <authorList>
            <person name="Sefrji F."/>
            <person name="Michoud G."/>
            <person name="Merlino G."/>
            <person name="Daffonchio D."/>
        </authorList>
    </citation>
    <scope>NUCLEOTIDE SEQUENCE [LARGE SCALE GENOMIC DNA]</scope>
    <source>
        <strain evidence="3 4">R1DC41</strain>
        <plasmid evidence="3 4">pBac41</plasmid>
    </source>
</reference>
<keyword evidence="1" id="KW-0472">Membrane</keyword>
<dbReference type="EMBL" id="CP049742">
    <property type="protein sequence ID" value="QPC47092.1"/>
    <property type="molecule type" value="Genomic_DNA"/>
</dbReference>
<evidence type="ECO:0000313" key="3">
    <source>
        <dbReference type="EMBL" id="QPC48501.1"/>
    </source>
</evidence>
<dbReference type="EMBL" id="CP049743">
    <property type="protein sequence ID" value="QPC48501.1"/>
    <property type="molecule type" value="Genomic_DNA"/>
</dbReference>
<evidence type="ECO:0000256" key="1">
    <source>
        <dbReference type="SAM" id="Phobius"/>
    </source>
</evidence>
<feature type="transmembrane region" description="Helical" evidence="1">
    <location>
        <begin position="75"/>
        <end position="108"/>
    </location>
</feature>
<dbReference type="Proteomes" id="UP000593626">
    <property type="component" value="Plasmid pBac41"/>
</dbReference>
<dbReference type="KEGG" id="mcui:G8O30_08995"/>
<feature type="transmembrane region" description="Helical" evidence="1">
    <location>
        <begin position="43"/>
        <end position="63"/>
    </location>
</feature>
<keyword evidence="1" id="KW-0812">Transmembrane</keyword>
<dbReference type="RefSeq" id="WP_239671760.1">
    <property type="nucleotide sequence ID" value="NZ_CP049742.1"/>
</dbReference>
<name>A0A7S8HHB2_9BACI</name>
<proteinExistence type="predicted"/>
<accession>A0A7S8HHB2</accession>
<dbReference type="AlphaFoldDB" id="A0A7S8HHB2"/>
<dbReference type="Proteomes" id="UP000593626">
    <property type="component" value="Chromosome"/>
</dbReference>
<evidence type="ECO:0000313" key="4">
    <source>
        <dbReference type="Proteomes" id="UP000593626"/>
    </source>
</evidence>
<keyword evidence="3" id="KW-0614">Plasmid</keyword>
<geneLocation type="plasmid" evidence="3 4">
    <name>pBac41</name>
</geneLocation>
<keyword evidence="4" id="KW-1185">Reference proteome</keyword>
<protein>
    <submittedName>
        <fullName evidence="3">Uncharacterized protein</fullName>
    </submittedName>
</protein>
<sequence>MNMTINEFMARKHKNPQYRFPTKWNESIKKTAYPVKLLSISPLVFIDPFMFAIGGGFLFIAFVEKGLEIAELEGVAYYLSGFIRILLPLVGIGFFIHFITTLPFIWWVL</sequence>